<gene>
    <name evidence="8" type="ORF">AZF90_01820</name>
    <name evidence="10" type="ORF">C2K94_22105</name>
    <name evidence="14" type="ORF">CS131_05140</name>
    <name evidence="9" type="ORF">CVR34_24160</name>
    <name evidence="6" type="ORF">D1D78_24175</name>
    <name evidence="3" type="ORF">D5U23_25340</name>
    <name evidence="4" type="ORF">D6H87_23515</name>
    <name evidence="5" type="ORF">DT651_23580</name>
    <name evidence="7" type="ORF">DV609_22210</name>
    <name evidence="12" type="ORF">F0113_05045</name>
    <name evidence="13" type="ORF">F3007_10145</name>
    <name evidence="15" type="ORF">F7J14_22920</name>
    <name evidence="16" type="ORF">F9D41_15685</name>
    <name evidence="11" type="ORF">FRK61_10640</name>
    <name evidence="17" type="ORF">GDD90_23050</name>
    <name evidence="18" type="ORF">GFE34_23860</name>
</gene>
<dbReference type="EMBL" id="AACWWJ010000094">
    <property type="protein sequence ID" value="EAN0460443.1"/>
    <property type="molecule type" value="Genomic_DNA"/>
</dbReference>
<dbReference type="EMBL" id="AACWTM010000036">
    <property type="protein sequence ID" value="EAN0108930.1"/>
    <property type="molecule type" value="Genomic_DNA"/>
</dbReference>
<name>A0A5T8XFR6_SALER</name>
<evidence type="ECO:0000313" key="10">
    <source>
        <dbReference type="EMBL" id="ECF7612971.1"/>
    </source>
</evidence>
<dbReference type="PANTHER" id="PTHR39639">
    <property type="entry name" value="CHROMOSOME 16, WHOLE GENOME SHOTGUN SEQUENCE"/>
    <property type="match status" value="1"/>
</dbReference>
<comment type="caution">
    <text evidence="6">The sequence shown here is derived from an EMBL/GenBank/DDBJ whole genome shotgun (WGS) entry which is preliminary data.</text>
</comment>
<evidence type="ECO:0000313" key="14">
    <source>
        <dbReference type="EMBL" id="ECX8863854.1"/>
    </source>
</evidence>
<dbReference type="EMBL" id="AALEWZ010000045">
    <property type="protein sequence ID" value="ECZ3470158.1"/>
    <property type="molecule type" value="Genomic_DNA"/>
</dbReference>
<dbReference type="EMBL" id="AALBGQ010000003">
    <property type="protein sequence ID" value="ECX8863854.1"/>
    <property type="molecule type" value="Genomic_DNA"/>
</dbReference>
<dbReference type="EMBL" id="AALMKF010000005">
    <property type="protein sequence ID" value="EDB1270792.1"/>
    <property type="molecule type" value="Genomic_DNA"/>
</dbReference>
<organism evidence="6">
    <name type="scientific">Salmonella enterica</name>
    <name type="common">Salmonella choleraesuis</name>
    <dbReference type="NCBI Taxonomy" id="28901"/>
    <lineage>
        <taxon>Bacteria</taxon>
        <taxon>Pseudomonadati</taxon>
        <taxon>Pseudomonadota</taxon>
        <taxon>Gammaproteobacteria</taxon>
        <taxon>Enterobacterales</taxon>
        <taxon>Enterobacteriaceae</taxon>
        <taxon>Salmonella</taxon>
    </lineage>
</organism>
<evidence type="ECO:0000313" key="15">
    <source>
        <dbReference type="EMBL" id="ECZ3470158.1"/>
    </source>
</evidence>
<evidence type="ECO:0000259" key="2">
    <source>
        <dbReference type="Pfam" id="PF03235"/>
    </source>
</evidence>
<evidence type="ECO:0000313" key="9">
    <source>
        <dbReference type="EMBL" id="EBU3460145.1"/>
    </source>
</evidence>
<protein>
    <submittedName>
        <fullName evidence="6">DUF262 domain-containing protein</fullName>
    </submittedName>
</protein>
<dbReference type="InterPro" id="IPR004919">
    <property type="entry name" value="GmrSD_N"/>
</dbReference>
<dbReference type="AlphaFoldDB" id="A0A5T8XFR6"/>
<evidence type="ECO:0000313" key="8">
    <source>
        <dbReference type="EMBL" id="EBQ1840439.1"/>
    </source>
</evidence>
<dbReference type="EMBL" id="AAGBOZ010000054">
    <property type="protein sequence ID" value="EBM1208406.1"/>
    <property type="molecule type" value="Genomic_DNA"/>
</dbReference>
<evidence type="ECO:0000313" key="13">
    <source>
        <dbReference type="EMBL" id="ECW3869714.1"/>
    </source>
</evidence>
<dbReference type="EMBL" id="AAHBTB010000029">
    <property type="protein sequence ID" value="EBU3460145.1"/>
    <property type="molecule type" value="Genomic_DNA"/>
</dbReference>
<proteinExistence type="predicted"/>
<feature type="domain" description="GmrSD restriction endonucleases N-terminal" evidence="2">
    <location>
        <begin position="266"/>
        <end position="402"/>
    </location>
</feature>
<evidence type="ECO:0000313" key="5">
    <source>
        <dbReference type="EMBL" id="EBM1208406.1"/>
    </source>
</evidence>
<reference evidence="8" key="1">
    <citation type="submission" date="2018-07" db="EMBL/GenBank/DDBJ databases">
        <authorList>
            <consortium name="GenomeTrakr network: Whole genome sequencing for foodborne pathogen traceback"/>
        </authorList>
    </citation>
    <scope>NUCLEOTIDE SEQUENCE [LARGE SCALE GENOMIC DNA]</scope>
    <source>
        <strain evidence="8">CFSAN047025</strain>
    </source>
</reference>
<dbReference type="EMBL" id="AAIMFP010000038">
    <property type="protein sequence ID" value="ECF7612971.1"/>
    <property type="molecule type" value="Genomic_DNA"/>
</dbReference>
<dbReference type="Proteomes" id="UP000839926">
    <property type="component" value="Unassembled WGS sequence"/>
</dbReference>
<dbReference type="EMBL" id="AAGODW010000001">
    <property type="protein sequence ID" value="EBQ1840439.1"/>
    <property type="molecule type" value="Genomic_DNA"/>
</dbReference>
<dbReference type="Pfam" id="PF03235">
    <property type="entry name" value="GmrSD_N"/>
    <property type="match status" value="1"/>
</dbReference>
<evidence type="ECO:0000313" key="18">
    <source>
        <dbReference type="EMBL" id="EDJ5823000.1"/>
    </source>
</evidence>
<evidence type="ECO:0000313" key="17">
    <source>
        <dbReference type="EMBL" id="EDH3834177.1"/>
    </source>
</evidence>
<keyword evidence="1" id="KW-0175">Coiled coil</keyword>
<evidence type="ECO:0000313" key="11">
    <source>
        <dbReference type="EMBL" id="ECK4159544.1"/>
    </source>
</evidence>
<evidence type="ECO:0000313" key="6">
    <source>
        <dbReference type="EMBL" id="EBN8330331.1"/>
    </source>
</evidence>
<accession>A0A5T8XFR6</accession>
<feature type="coiled-coil region" evidence="1">
    <location>
        <begin position="211"/>
        <end position="238"/>
    </location>
</feature>
<evidence type="ECO:0000313" key="3">
    <source>
        <dbReference type="EMBL" id="EAN0108930.1"/>
    </source>
</evidence>
<evidence type="ECO:0000313" key="12">
    <source>
        <dbReference type="EMBL" id="ECQ8284521.1"/>
    </source>
</evidence>
<dbReference type="EMBL" id="AAJBSW010000006">
    <property type="protein sequence ID" value="ECK4159544.1"/>
    <property type="molecule type" value="Genomic_DNA"/>
</dbReference>
<dbReference type="EMBL" id="AAGJCY010000026">
    <property type="protein sequence ID" value="EBO6303490.1"/>
    <property type="molecule type" value="Genomic_DNA"/>
</dbReference>
<dbReference type="EMBL" id="AAKDBN010000002">
    <property type="protein sequence ID" value="ECQ8284521.1"/>
    <property type="molecule type" value="Genomic_DNA"/>
</dbReference>
<dbReference type="EMBL" id="AAKWGI010000004">
    <property type="protein sequence ID" value="ECW3869714.1"/>
    <property type="molecule type" value="Genomic_DNA"/>
</dbReference>
<dbReference type="Proteomes" id="UP000839921">
    <property type="component" value="Unassembled WGS sequence"/>
</dbReference>
<sequence>MNLKELLNDILKLIGLTLAPVNSNSETITLIELDKDSGKYYVKPVSGKKVSRNIHEFEHILKDLLEFGYANVESSLGGSGSSRHHPETILSNLPYIEHFKYKNKKHILLLDNPTHDYGTLKEASGIELRKVKAALTAKDTLNYYEIHKKLNQINNQISYSLQEVSTKYPGEIRQEGITECLQSLTLLEESFSQIFFKTNKRVEPLFEDSLSLNSQTDNDNLEEDLDNDEEDIDYNEKASFDRKNLKIRQLTMSFSLIYDRIQYNEIELQPDFQRKERVWSQKEKSLLIESILLGLPIPMFYFAERENGTWLIVDGLQRTTTIFDYMRGKFILTDLKYFNDPNDSVYKKSFQDLPRQYQRKIREYQINGHLISVEKNDFEMVRELFQRINTYGRALSPQEIRCALNPGSSIPFIRYLAETPEFIDSTFGKVNPKRMKDMEYVLGIISFILFSYRDYKYNREDDFLVHTMKYLNKFNFKLNGTFSDEEGHSLPQWKNDECSEVFYTLFEKFKKGISISNNIFGTHRFKKKNSPSINKQLLIMMVSVFALLDDDIVAELISTKNKFIAKFDGLISGDIPSYVDWISESYNDSDKDFDYAISQSTGKKATILYRFDNFISLIQDITNKEVLIEGVIKNDN</sequence>
<dbReference type="RefSeq" id="WP_001049379.1">
    <property type="nucleotide sequence ID" value="NZ_JYRL01000006.1"/>
</dbReference>
<evidence type="ECO:0000313" key="4">
    <source>
        <dbReference type="EMBL" id="EAN0460443.1"/>
    </source>
</evidence>
<reference evidence="6" key="2">
    <citation type="submission" date="2018-08" db="EMBL/GenBank/DDBJ databases">
        <authorList>
            <consortium name="PulseNet: The National Subtyping Network for Foodborne Disease Surveillance"/>
            <person name="Tarr C.L."/>
            <person name="Trees E."/>
            <person name="Katz L.S."/>
            <person name="Carleton-Romer H.A."/>
            <person name="Stroika S."/>
            <person name="Kucerova Z."/>
            <person name="Roache K.F."/>
            <person name="Sabol A.L."/>
            <person name="Besser J."/>
            <person name="Gerner-Smidt P."/>
        </authorList>
    </citation>
    <scope>NUCLEOTIDE SEQUENCE</scope>
    <source>
        <strain evidence="14">PNUSAS026383</strain>
        <strain evidence="9">PNUSAS028232</strain>
        <strain evidence="10">PNUSAS032112</strain>
        <strain evidence="5">PNUSAS046051</strain>
        <strain evidence="7">PNUSAS046963</strain>
        <strain evidence="4">PNUSAS049224</strain>
        <strain evidence="6">PNUSAS051236</strain>
        <strain evidence="3">PNUSAS052058</strain>
        <strain evidence="11">PNUSAS084804</strain>
        <strain evidence="12">PNUSAS095261</strain>
        <strain evidence="13">PNUSAS099896</strain>
        <strain evidence="15">PNUSAS102662</strain>
        <strain evidence="16">PNUSAS104897</strain>
        <strain evidence="17">PNUSAS110071</strain>
        <strain evidence="18">PNUSAS111738</strain>
    </source>
</reference>
<dbReference type="EMBL" id="AAGGXJ010000034">
    <property type="protein sequence ID" value="EBN8330331.1"/>
    <property type="molecule type" value="Genomic_DNA"/>
</dbReference>
<dbReference type="PANTHER" id="PTHR39639:SF1">
    <property type="entry name" value="DUF262 DOMAIN-CONTAINING PROTEIN"/>
    <property type="match status" value="1"/>
</dbReference>
<dbReference type="EMBL" id="AAMHLS010000046">
    <property type="protein sequence ID" value="EDH3834177.1"/>
    <property type="molecule type" value="Genomic_DNA"/>
</dbReference>
<evidence type="ECO:0000256" key="1">
    <source>
        <dbReference type="SAM" id="Coils"/>
    </source>
</evidence>
<dbReference type="EMBL" id="AAMOTX010000047">
    <property type="protein sequence ID" value="EDJ5823000.1"/>
    <property type="molecule type" value="Genomic_DNA"/>
</dbReference>
<evidence type="ECO:0000313" key="7">
    <source>
        <dbReference type="EMBL" id="EBO6303490.1"/>
    </source>
</evidence>
<evidence type="ECO:0000313" key="16">
    <source>
        <dbReference type="EMBL" id="EDB1270792.1"/>
    </source>
</evidence>